<dbReference type="EMBL" id="CP002902">
    <property type="protein sequence ID" value="AEJ42595.1"/>
    <property type="molecule type" value="Genomic_DNA"/>
</dbReference>
<dbReference type="Gene3D" id="1.20.1090.10">
    <property type="entry name" value="Dehydroquinate synthase-like - alpha domain"/>
    <property type="match status" value="1"/>
</dbReference>
<dbReference type="InterPro" id="IPR056798">
    <property type="entry name" value="ADH_Fe_C"/>
</dbReference>
<dbReference type="Pfam" id="PF00465">
    <property type="entry name" value="Fe-ADH"/>
    <property type="match status" value="1"/>
</dbReference>
<feature type="domain" description="Fe-containing alcohol dehydrogenase-like C-terminal" evidence="5">
    <location>
        <begin position="196"/>
        <end position="390"/>
    </location>
</feature>
<proteinExistence type="inferred from homology"/>
<dbReference type="FunFam" id="3.40.50.1970:FF:000003">
    <property type="entry name" value="Alcohol dehydrogenase, iron-containing"/>
    <property type="match status" value="1"/>
</dbReference>
<dbReference type="Proteomes" id="UP000000292">
    <property type="component" value="Chromosome"/>
</dbReference>
<dbReference type="RefSeq" id="WP_014463498.1">
    <property type="nucleotide sequence ID" value="NC_017167.1"/>
</dbReference>
<dbReference type="CDD" id="cd08551">
    <property type="entry name" value="Fe-ADH"/>
    <property type="match status" value="1"/>
</dbReference>
<dbReference type="SUPFAM" id="SSF56796">
    <property type="entry name" value="Dehydroquinate synthase-like"/>
    <property type="match status" value="1"/>
</dbReference>
<gene>
    <name evidence="6" type="ordered locus">TC41_0636</name>
</gene>
<evidence type="ECO:0000259" key="5">
    <source>
        <dbReference type="Pfam" id="PF25137"/>
    </source>
</evidence>
<dbReference type="PANTHER" id="PTHR11496:SF102">
    <property type="entry name" value="ALCOHOL DEHYDROGENASE 4"/>
    <property type="match status" value="1"/>
</dbReference>
<comment type="similarity">
    <text evidence="1">Belongs to the iron-containing alcohol dehydrogenase family.</text>
</comment>
<accession>F8IDU1</accession>
<dbReference type="eggNOG" id="COG1454">
    <property type="taxonomic scope" value="Bacteria"/>
</dbReference>
<dbReference type="Gene3D" id="3.40.50.1970">
    <property type="match status" value="1"/>
</dbReference>
<dbReference type="Pfam" id="PF25137">
    <property type="entry name" value="ADH_Fe_C"/>
    <property type="match status" value="1"/>
</dbReference>
<name>F8IDU1_ALIAT</name>
<organism evidence="6 7">
    <name type="scientific">Alicyclobacillus acidocaldarius (strain Tc-4-1)</name>
    <name type="common">Bacillus acidocaldarius</name>
    <dbReference type="NCBI Taxonomy" id="1048834"/>
    <lineage>
        <taxon>Bacteria</taxon>
        <taxon>Bacillati</taxon>
        <taxon>Bacillota</taxon>
        <taxon>Bacilli</taxon>
        <taxon>Bacillales</taxon>
        <taxon>Alicyclobacillaceae</taxon>
        <taxon>Alicyclobacillus</taxon>
    </lineage>
</organism>
<protein>
    <submittedName>
        <fullName evidence="6">Iron-containing alcohol dehydrogenase</fullName>
    </submittedName>
</protein>
<feature type="domain" description="Alcohol dehydrogenase iron-type/glycerol dehydrogenase GldA" evidence="4">
    <location>
        <begin position="17"/>
        <end position="185"/>
    </location>
</feature>
<evidence type="ECO:0000313" key="6">
    <source>
        <dbReference type="EMBL" id="AEJ42595.1"/>
    </source>
</evidence>
<reference evidence="6 7" key="1">
    <citation type="journal article" date="2011" name="J. Bacteriol.">
        <title>Complete Genome Sequence of Alicyclobacillus acidocaldarius Strain Tc-4-1.</title>
        <authorList>
            <person name="Chen Y."/>
            <person name="He Y."/>
            <person name="Zhang B."/>
            <person name="Yang J."/>
            <person name="Li W."/>
            <person name="Dong Z."/>
            <person name="Hu S."/>
        </authorList>
    </citation>
    <scope>NUCLEOTIDE SEQUENCE [LARGE SCALE GENOMIC DNA]</scope>
    <source>
        <strain evidence="6 7">Tc-4-1</strain>
    </source>
</reference>
<sequence>MWNDEGTSLMFSYSIQTHIEFGDGAVEQLPEHLVARGFGRRLLIVTDPGLVRAGVADRIAGLLARAGFVPRVFAEVRPNPDESVCFAGRDAFFEHRADGVVAVGGGSSLDAGKAIALLARQGGTPSDYALNRRPYGPPAPVCAVPTTAGTGSEVTRSAVITEQGTHRKLTLKHESLRPPLAVCDPALTASLPPDVTAHTGVDALVHAIEGSTCKGTHPIARAYAHKALGLIYRALPSAVKHGDPASRRDMLLGSLLAGLAFGSTDVASVHCLAEALGSLYDTPHGLANAVMLLPTLRYNLPCSVELYAWVARAMGLAREEDGAERAAEALLAGLRTWLESLEIPKLRDLPGVNPSDFDRLAELAYENTSTPSNPRPMTVSDYRAVLEMAYAD</sequence>
<dbReference type="InterPro" id="IPR001670">
    <property type="entry name" value="ADH_Fe/GldA"/>
</dbReference>
<dbReference type="InterPro" id="IPR039697">
    <property type="entry name" value="Alcohol_dehydrogenase_Fe"/>
</dbReference>
<evidence type="ECO:0000259" key="4">
    <source>
        <dbReference type="Pfam" id="PF00465"/>
    </source>
</evidence>
<keyword evidence="3" id="KW-0520">NAD</keyword>
<evidence type="ECO:0000256" key="2">
    <source>
        <dbReference type="ARBA" id="ARBA00023002"/>
    </source>
</evidence>
<evidence type="ECO:0000256" key="1">
    <source>
        <dbReference type="ARBA" id="ARBA00007358"/>
    </source>
</evidence>
<dbReference type="InterPro" id="IPR018211">
    <property type="entry name" value="ADH_Fe_CS"/>
</dbReference>
<evidence type="ECO:0000256" key="3">
    <source>
        <dbReference type="ARBA" id="ARBA00023027"/>
    </source>
</evidence>
<dbReference type="PATRIC" id="fig|1048834.4.peg.600"/>
<dbReference type="PROSITE" id="PS00913">
    <property type="entry name" value="ADH_IRON_1"/>
    <property type="match status" value="1"/>
</dbReference>
<dbReference type="AlphaFoldDB" id="F8IDU1"/>
<dbReference type="STRING" id="1048834.TC41_0636"/>
<dbReference type="HOGENOM" id="CLU_007207_0_0_9"/>
<dbReference type="KEGG" id="aad:TC41_0636"/>
<dbReference type="PANTHER" id="PTHR11496">
    <property type="entry name" value="ALCOHOL DEHYDROGENASE"/>
    <property type="match status" value="1"/>
</dbReference>
<keyword evidence="2" id="KW-0560">Oxidoreductase</keyword>
<reference evidence="7" key="2">
    <citation type="submission" date="2011-06" db="EMBL/GenBank/DDBJ databases">
        <title>The complete genome sequence of Alicyclobacillus acidocaldarius sp. Tc-4-1.</title>
        <authorList>
            <person name="Chen Y."/>
            <person name="He Y."/>
            <person name="Dong Z."/>
            <person name="Hu S."/>
        </authorList>
    </citation>
    <scope>NUCLEOTIDE SEQUENCE [LARGE SCALE GENOMIC DNA]</scope>
    <source>
        <strain evidence="7">Tc-4-1</strain>
    </source>
</reference>
<dbReference type="GO" id="GO:0004022">
    <property type="term" value="F:alcohol dehydrogenase (NAD+) activity"/>
    <property type="evidence" value="ECO:0007669"/>
    <property type="project" value="TreeGrafter"/>
</dbReference>
<dbReference type="GO" id="GO:0046872">
    <property type="term" value="F:metal ion binding"/>
    <property type="evidence" value="ECO:0007669"/>
    <property type="project" value="InterPro"/>
</dbReference>
<evidence type="ECO:0000313" key="7">
    <source>
        <dbReference type="Proteomes" id="UP000000292"/>
    </source>
</evidence>